<dbReference type="Proteomes" id="UP000002499">
    <property type="component" value="Unassembled WGS sequence"/>
</dbReference>
<dbReference type="Gene3D" id="1.20.58.670">
    <property type="entry name" value="Dsl1p vesicle tethering complex, Tip20p subunit, domain D"/>
    <property type="match status" value="1"/>
</dbReference>
<dbReference type="GO" id="GO:0070939">
    <property type="term" value="C:Dsl1/NZR complex"/>
    <property type="evidence" value="ECO:0007669"/>
    <property type="project" value="InterPro"/>
</dbReference>
<keyword evidence="3" id="KW-1185">Reference proteome</keyword>
<name>E9E439_METAQ</name>
<feature type="coiled-coil region" evidence="1">
    <location>
        <begin position="30"/>
        <end position="82"/>
    </location>
</feature>
<dbReference type="HOGENOM" id="CLU_015529_1_0_1"/>
<dbReference type="InParanoid" id="E9E439"/>
<dbReference type="GeneID" id="19248948"/>
<dbReference type="OrthoDB" id="2189254at2759"/>
<evidence type="ECO:0000256" key="1">
    <source>
        <dbReference type="SAM" id="Coils"/>
    </source>
</evidence>
<dbReference type="STRING" id="655827.E9E439"/>
<reference evidence="2 3" key="1">
    <citation type="journal article" date="2011" name="PLoS Genet.">
        <title>Genome sequencing and comparative transcriptomics of the model entomopathogenic fungi Metarhizium anisopliae and M. acridum.</title>
        <authorList>
            <person name="Gao Q."/>
            <person name="Jin K."/>
            <person name="Ying S.H."/>
            <person name="Zhang Y."/>
            <person name="Xiao G."/>
            <person name="Shang Y."/>
            <person name="Duan Z."/>
            <person name="Hu X."/>
            <person name="Xie X.Q."/>
            <person name="Zhou G."/>
            <person name="Peng G."/>
            <person name="Luo Z."/>
            <person name="Huang W."/>
            <person name="Wang B."/>
            <person name="Fang W."/>
            <person name="Wang S."/>
            <person name="Zhong Y."/>
            <person name="Ma L.J."/>
            <person name="St Leger R.J."/>
            <person name="Zhao G.P."/>
            <person name="Pei Y."/>
            <person name="Feng M.G."/>
            <person name="Xia Y."/>
            <person name="Wang C."/>
        </authorList>
    </citation>
    <scope>NUCLEOTIDE SEQUENCE [LARGE SCALE GENOMIC DNA]</scope>
    <source>
        <strain evidence="2 3">CQMa 102</strain>
    </source>
</reference>
<dbReference type="GO" id="GO:0060628">
    <property type="term" value="P:regulation of ER to Golgi vesicle-mediated transport"/>
    <property type="evidence" value="ECO:0007669"/>
    <property type="project" value="TreeGrafter"/>
</dbReference>
<dbReference type="KEGG" id="maw:19248948"/>
<dbReference type="Pfam" id="PF04437">
    <property type="entry name" value="RINT1_TIP1"/>
    <property type="match status" value="1"/>
</dbReference>
<sequence length="797" mass="89657">MALSHAEASQSLDLRVEDYLDDKFQSMADLDTLDELLVNVETQRNQLQSQLDDAIKELEKARRTTEDRSDSLQQQIDEFNELQASIDTRVKIAAASDAPSEAIARLQRPMKKLQHVELAQKYLILLQDVEKLRAEARSYLPDSPKAALEPYAKLKSLALKLRSLSGNEELHLVDHVQAVTESLWNEMKKTMSAELEGVLEKRHWPKVDPHAEMDDEWIACVEKLIDLQMPEITRSSSSSVPLLPFNVMTAIFVAEFRFHFMSDKPTSSPQSIGTHCFPWFLTMIEKWEDFFRDNLGHLLATKFRETSVAEIAVYLDPVCALITAMLPVMREKVHAVANEAVKNPPFLSSFISQLMTFDENIRQRFNYDDGDAEKGWNGLTGEILDHHFDAWFRVEREFALERFGKIIESADGRKIDYDYSVTGRMKPTFAAVRITDLLRVVTGKYERLRRLKHKTKFLVDIQLDILDGYHDRLRGSLEAYQSITSTLGRTLHGASKEQLAALEGTGALETLCKVIGSSDHIANTLTEWSDEEFFVVLWEDLQARDAQQSKRNSAASGMAPDSILSRVPGHLSDSGSSDSGIFDETVSAYSSRRKAAEQLLVNALVDSHAKAFRAYVSKVQWTTVGDAAVLDDPSQLSITPELDEPLRILQRNFDYLTRALSTASFRRVWHDALDKLQDLLWTSVLLKQSFTTLGAAQFAHDGGAVFSLVERYIPGGSGALESLREGMQLLNLSTAAPTDSAEGSASGLTLKEASDRVFTDNDEARKVLEELGLHVLTPVNARHILQRRVENNENIGW</sequence>
<keyword evidence="1" id="KW-0175">Coiled coil</keyword>
<dbReference type="InterPro" id="IPR007528">
    <property type="entry name" value="RINT1_Tip20"/>
</dbReference>
<dbReference type="InterPro" id="IPR042044">
    <property type="entry name" value="EXOC6PINT-1/Sec15/Tip20_C_dom2"/>
</dbReference>
<dbReference type="OMA" id="GMTWEVL"/>
<dbReference type="EMBL" id="GL698501">
    <property type="protein sequence ID" value="EFY89256.1"/>
    <property type="molecule type" value="Genomic_DNA"/>
</dbReference>
<proteinExistence type="predicted"/>
<dbReference type="PROSITE" id="PS51386">
    <property type="entry name" value="RINT1_TIP20"/>
    <property type="match status" value="1"/>
</dbReference>
<organism evidence="3">
    <name type="scientific">Metarhizium acridum (strain CQMa 102)</name>
    <dbReference type="NCBI Taxonomy" id="655827"/>
    <lineage>
        <taxon>Eukaryota</taxon>
        <taxon>Fungi</taxon>
        <taxon>Dikarya</taxon>
        <taxon>Ascomycota</taxon>
        <taxon>Pezizomycotina</taxon>
        <taxon>Sordariomycetes</taxon>
        <taxon>Hypocreomycetidae</taxon>
        <taxon>Hypocreales</taxon>
        <taxon>Clavicipitaceae</taxon>
        <taxon>Metarhizium</taxon>
    </lineage>
</organism>
<gene>
    <name evidence="2" type="ORF">MAC_04637</name>
</gene>
<dbReference type="AlphaFoldDB" id="E9E439"/>
<dbReference type="PANTHER" id="PTHR13520:SF0">
    <property type="entry name" value="RAD50-INTERACTING PROTEIN 1"/>
    <property type="match status" value="1"/>
</dbReference>
<dbReference type="GO" id="GO:0006890">
    <property type="term" value="P:retrograde vesicle-mediated transport, Golgi to endoplasmic reticulum"/>
    <property type="evidence" value="ECO:0007669"/>
    <property type="project" value="InterPro"/>
</dbReference>
<accession>E9E439</accession>
<dbReference type="eggNOG" id="KOG2218">
    <property type="taxonomic scope" value="Eukaryota"/>
</dbReference>
<dbReference type="GO" id="GO:0006888">
    <property type="term" value="P:endoplasmic reticulum to Golgi vesicle-mediated transport"/>
    <property type="evidence" value="ECO:0007669"/>
    <property type="project" value="InterPro"/>
</dbReference>
<evidence type="ECO:0000313" key="2">
    <source>
        <dbReference type="EMBL" id="EFY89256.1"/>
    </source>
</evidence>
<dbReference type="PANTHER" id="PTHR13520">
    <property type="entry name" value="RAD50-INTERACTING PROTEIN 1 RINT-1"/>
    <property type="match status" value="1"/>
</dbReference>
<evidence type="ECO:0000313" key="3">
    <source>
        <dbReference type="Proteomes" id="UP000002499"/>
    </source>
</evidence>
<protein>
    <submittedName>
        <fullName evidence="2">RINT-1 family protein</fullName>
    </submittedName>
</protein>